<dbReference type="EMBL" id="AP023361">
    <property type="protein sequence ID" value="BCJ91270.1"/>
    <property type="molecule type" value="Genomic_DNA"/>
</dbReference>
<dbReference type="InterPro" id="IPR051013">
    <property type="entry name" value="MBL_superfamily_lactonases"/>
</dbReference>
<dbReference type="SMART" id="SM00849">
    <property type="entry name" value="Lactamase_B"/>
    <property type="match status" value="1"/>
</dbReference>
<evidence type="ECO:0000313" key="8">
    <source>
        <dbReference type="Proteomes" id="UP000515317"/>
    </source>
</evidence>
<reference evidence="7 8" key="1">
    <citation type="submission" date="2020-08" db="EMBL/GenBank/DDBJ databases">
        <title>Genome sequence of Rhizobiales bacterium strain IZ6.</title>
        <authorList>
            <person name="Nakai R."/>
            <person name="Naganuma T."/>
        </authorList>
    </citation>
    <scope>NUCLEOTIDE SEQUENCE [LARGE SCALE GENOMIC DNA]</scope>
    <source>
        <strain evidence="7 8">IZ6</strain>
    </source>
</reference>
<evidence type="ECO:0000313" key="7">
    <source>
        <dbReference type="EMBL" id="BCJ91270.1"/>
    </source>
</evidence>
<protein>
    <submittedName>
        <fullName evidence="7">MBL fold metallo-hydrolase</fullName>
    </submittedName>
</protein>
<gene>
    <name evidence="7" type="ORF">IZ6_20050</name>
</gene>
<dbReference type="InterPro" id="IPR006311">
    <property type="entry name" value="TAT_signal"/>
</dbReference>
<keyword evidence="3 7" id="KW-0378">Hydrolase</keyword>
<name>A0A6S6QW64_9HYPH</name>
<feature type="domain" description="Metallo-beta-lactamase" evidence="6">
    <location>
        <begin position="93"/>
        <end position="297"/>
    </location>
</feature>
<keyword evidence="8" id="KW-1185">Reference proteome</keyword>
<dbReference type="RefSeq" id="WP_222874931.1">
    <property type="nucleotide sequence ID" value="NZ_AP023361.1"/>
</dbReference>
<dbReference type="PROSITE" id="PS51318">
    <property type="entry name" value="TAT"/>
    <property type="match status" value="1"/>
</dbReference>
<evidence type="ECO:0000256" key="3">
    <source>
        <dbReference type="ARBA" id="ARBA00022801"/>
    </source>
</evidence>
<dbReference type="AlphaFoldDB" id="A0A6S6QW64"/>
<keyword evidence="5" id="KW-0732">Signal</keyword>
<dbReference type="KEGG" id="tso:IZ6_20050"/>
<dbReference type="Proteomes" id="UP000515317">
    <property type="component" value="Chromosome"/>
</dbReference>
<dbReference type="Pfam" id="PF00753">
    <property type="entry name" value="Lactamase_B"/>
    <property type="match status" value="1"/>
</dbReference>
<dbReference type="PANTHER" id="PTHR42978">
    <property type="entry name" value="QUORUM-QUENCHING LACTONASE YTNP-RELATED-RELATED"/>
    <property type="match status" value="1"/>
</dbReference>
<proteinExistence type="inferred from homology"/>
<sequence>MSDFTRRVALGALAAAAATPLASAPGARAAAPAAGRQVPGIYRYKIGEFELTAINDGAGLRPIQDGFVKNAPLEQVKSALDKAFLPTDKLPIPYTQLIVNTGRRVVLIDTGTGGQLAPTAGMLIENMEAAGLDAKAVDTIIISHFHGDHILGLRTKEGELAFPNAEVQVPEPEWAFWMDEGTASRAPEGLKQNFANAQKVFGPIAKDVKRYEADKELVPGISSVAAYGHTPGHMAFRISSGTDQLLVLSDTSNHPALFVKNPGWHAVFDMDAAKAEDTRRKIFDMASADRTRVQGYHFPFPATGHIAKDGDGYEFVPSAWDPLL</sequence>
<organism evidence="7 8">
    <name type="scientific">Terrihabitans soli</name>
    <dbReference type="NCBI Taxonomy" id="708113"/>
    <lineage>
        <taxon>Bacteria</taxon>
        <taxon>Pseudomonadati</taxon>
        <taxon>Pseudomonadota</taxon>
        <taxon>Alphaproteobacteria</taxon>
        <taxon>Hyphomicrobiales</taxon>
        <taxon>Terrihabitans</taxon>
    </lineage>
</organism>
<dbReference type="CDD" id="cd07720">
    <property type="entry name" value="OPHC2-like_MBL-fold"/>
    <property type="match status" value="1"/>
</dbReference>
<evidence type="ECO:0000259" key="6">
    <source>
        <dbReference type="SMART" id="SM00849"/>
    </source>
</evidence>
<evidence type="ECO:0000256" key="2">
    <source>
        <dbReference type="ARBA" id="ARBA00022723"/>
    </source>
</evidence>
<keyword evidence="2" id="KW-0479">Metal-binding</keyword>
<dbReference type="SUPFAM" id="SSF56281">
    <property type="entry name" value="Metallo-hydrolase/oxidoreductase"/>
    <property type="match status" value="1"/>
</dbReference>
<evidence type="ECO:0000256" key="1">
    <source>
        <dbReference type="ARBA" id="ARBA00007749"/>
    </source>
</evidence>
<feature type="signal peptide" evidence="5">
    <location>
        <begin position="1"/>
        <end position="29"/>
    </location>
</feature>
<feature type="chain" id="PRO_5028245655" evidence="5">
    <location>
        <begin position="30"/>
        <end position="324"/>
    </location>
</feature>
<evidence type="ECO:0000256" key="5">
    <source>
        <dbReference type="SAM" id="SignalP"/>
    </source>
</evidence>
<dbReference type="GO" id="GO:0016787">
    <property type="term" value="F:hydrolase activity"/>
    <property type="evidence" value="ECO:0007669"/>
    <property type="project" value="UniProtKB-KW"/>
</dbReference>
<comment type="similarity">
    <text evidence="1">Belongs to the metallo-beta-lactamase superfamily.</text>
</comment>
<accession>A0A6S6QW64</accession>
<dbReference type="Gene3D" id="3.60.15.10">
    <property type="entry name" value="Ribonuclease Z/Hydroxyacylglutathione hydrolase-like"/>
    <property type="match status" value="1"/>
</dbReference>
<evidence type="ECO:0000256" key="4">
    <source>
        <dbReference type="ARBA" id="ARBA00022833"/>
    </source>
</evidence>
<dbReference type="InterPro" id="IPR001279">
    <property type="entry name" value="Metallo-B-lactamas"/>
</dbReference>
<keyword evidence="4" id="KW-0862">Zinc</keyword>
<dbReference type="PANTHER" id="PTHR42978:SF6">
    <property type="entry name" value="QUORUM-QUENCHING LACTONASE YTNP-RELATED"/>
    <property type="match status" value="1"/>
</dbReference>
<dbReference type="InterPro" id="IPR036866">
    <property type="entry name" value="RibonucZ/Hydroxyglut_hydro"/>
</dbReference>
<dbReference type="GO" id="GO:0046872">
    <property type="term" value="F:metal ion binding"/>
    <property type="evidence" value="ECO:0007669"/>
    <property type="project" value="UniProtKB-KW"/>
</dbReference>